<evidence type="ECO:0000256" key="6">
    <source>
        <dbReference type="ARBA" id="ARBA00023242"/>
    </source>
</evidence>
<dbReference type="PROSITE" id="PS50048">
    <property type="entry name" value="ZN2_CY6_FUNGAL_2"/>
    <property type="match status" value="1"/>
</dbReference>
<keyword evidence="6" id="KW-0539">Nucleus</keyword>
<evidence type="ECO:0000256" key="4">
    <source>
        <dbReference type="ARBA" id="ARBA00023125"/>
    </source>
</evidence>
<dbReference type="GO" id="GO:0003677">
    <property type="term" value="F:DNA binding"/>
    <property type="evidence" value="ECO:0007669"/>
    <property type="project" value="UniProtKB-KW"/>
</dbReference>
<dbReference type="CDD" id="cd12148">
    <property type="entry name" value="fungal_TF_MHR"/>
    <property type="match status" value="1"/>
</dbReference>
<dbReference type="GO" id="GO:0006351">
    <property type="term" value="P:DNA-templated transcription"/>
    <property type="evidence" value="ECO:0007669"/>
    <property type="project" value="InterPro"/>
</dbReference>
<keyword evidence="2" id="KW-0862">Zinc</keyword>
<name>A0AB34KI46_9PEZI</name>
<dbReference type="SUPFAM" id="SSF57701">
    <property type="entry name" value="Zn2/Cys6 DNA-binding domain"/>
    <property type="match status" value="1"/>
</dbReference>
<keyword evidence="10" id="KW-1185">Reference proteome</keyword>
<dbReference type="Proteomes" id="UP000803884">
    <property type="component" value="Unassembled WGS sequence"/>
</dbReference>
<dbReference type="GO" id="GO:0000981">
    <property type="term" value="F:DNA-binding transcription factor activity, RNA polymerase II-specific"/>
    <property type="evidence" value="ECO:0007669"/>
    <property type="project" value="InterPro"/>
</dbReference>
<accession>A0AB34KI46</accession>
<evidence type="ECO:0000256" key="2">
    <source>
        <dbReference type="ARBA" id="ARBA00022833"/>
    </source>
</evidence>
<dbReference type="GeneID" id="96009652"/>
<dbReference type="SMART" id="SM00906">
    <property type="entry name" value="Fungal_trans"/>
    <property type="match status" value="1"/>
</dbReference>
<evidence type="ECO:0000256" key="3">
    <source>
        <dbReference type="ARBA" id="ARBA00023015"/>
    </source>
</evidence>
<evidence type="ECO:0000313" key="9">
    <source>
        <dbReference type="EMBL" id="KAL1582933.1"/>
    </source>
</evidence>
<dbReference type="Gene3D" id="4.10.240.10">
    <property type="entry name" value="Zn(2)-C6 fungal-type DNA-binding domain"/>
    <property type="match status" value="1"/>
</dbReference>
<dbReference type="InterPro" id="IPR052073">
    <property type="entry name" value="Amide_Lactam_Regulators"/>
</dbReference>
<dbReference type="Pfam" id="PF00172">
    <property type="entry name" value="Zn_clus"/>
    <property type="match status" value="1"/>
</dbReference>
<evidence type="ECO:0000256" key="7">
    <source>
        <dbReference type="SAM" id="MobiDB-lite"/>
    </source>
</evidence>
<dbReference type="RefSeq" id="XP_069226040.1">
    <property type="nucleotide sequence ID" value="XM_069376814.1"/>
</dbReference>
<gene>
    <name evidence="9" type="ORF">WHR41_08210</name>
</gene>
<sequence length="460" mass="51710">MPPVARQRAAKACRRCSKRKVKCDAAATGTPCSRCRMDGCNDCELIESFRGKYLRTARHRRQHGSEPFDSAIVSTGPNSDDSDDRSPSNSSGQTSIQKDGFKTNFDSEPGRSLAGMFEDFVEDRDHGGLGIILFGEASPLTFALEEHSGDRARFYDARPTLAENKTLVDKSREVHPPHCSPEDIVYLQAKGAFTPPNPETLEALFDAFMTRFYPLYSIINRSELLEAYNRKTLPWIMLHAICMIGATFCDPAVIHRTTFTSRSKARQAYYEKAKALWSIGYEKDKFVLLETVLMLSFLGPQMNSVYNACSWLDFGFTIAESMGIHRSASALGVSTKDKGRVKRLWWTLAVRDAYCATLLGRPFRINIAHCDMPMLDLEDFASESEVQSIDSALYQIHVARLSMIARTIAERRFHSKDTLITVTVTKLRYPPFGKRGDSSPSNLFLRYEPGYNPHDQQASA</sequence>
<evidence type="ECO:0000313" key="10">
    <source>
        <dbReference type="Proteomes" id="UP000803884"/>
    </source>
</evidence>
<protein>
    <recommendedName>
        <fullName evidence="8">Zn(2)-C6 fungal-type domain-containing protein</fullName>
    </recommendedName>
</protein>
<organism evidence="9 10">
    <name type="scientific">Cladosporium halotolerans</name>
    <dbReference type="NCBI Taxonomy" id="1052096"/>
    <lineage>
        <taxon>Eukaryota</taxon>
        <taxon>Fungi</taxon>
        <taxon>Dikarya</taxon>
        <taxon>Ascomycota</taxon>
        <taxon>Pezizomycotina</taxon>
        <taxon>Dothideomycetes</taxon>
        <taxon>Dothideomycetidae</taxon>
        <taxon>Cladosporiales</taxon>
        <taxon>Cladosporiaceae</taxon>
        <taxon>Cladosporium</taxon>
    </lineage>
</organism>
<dbReference type="InterPro" id="IPR001138">
    <property type="entry name" value="Zn2Cys6_DnaBD"/>
</dbReference>
<comment type="caution">
    <text evidence="9">The sequence shown here is derived from an EMBL/GenBank/DDBJ whole genome shotgun (WGS) entry which is preliminary data.</text>
</comment>
<dbReference type="GO" id="GO:0008270">
    <property type="term" value="F:zinc ion binding"/>
    <property type="evidence" value="ECO:0007669"/>
    <property type="project" value="InterPro"/>
</dbReference>
<keyword evidence="3" id="KW-0805">Transcription regulation</keyword>
<feature type="region of interest" description="Disordered" evidence="7">
    <location>
        <begin position="58"/>
        <end position="107"/>
    </location>
</feature>
<dbReference type="EMBL" id="JAAQHG020000041">
    <property type="protein sequence ID" value="KAL1582933.1"/>
    <property type="molecule type" value="Genomic_DNA"/>
</dbReference>
<keyword evidence="4" id="KW-0238">DNA-binding</keyword>
<dbReference type="InterPro" id="IPR007219">
    <property type="entry name" value="XnlR_reg_dom"/>
</dbReference>
<evidence type="ECO:0000256" key="1">
    <source>
        <dbReference type="ARBA" id="ARBA00022723"/>
    </source>
</evidence>
<dbReference type="AlphaFoldDB" id="A0AB34KI46"/>
<evidence type="ECO:0000256" key="5">
    <source>
        <dbReference type="ARBA" id="ARBA00023163"/>
    </source>
</evidence>
<dbReference type="PANTHER" id="PTHR47171">
    <property type="entry name" value="FARA-RELATED"/>
    <property type="match status" value="1"/>
</dbReference>
<proteinExistence type="predicted"/>
<dbReference type="CDD" id="cd00067">
    <property type="entry name" value="GAL4"/>
    <property type="match status" value="1"/>
</dbReference>
<dbReference type="InterPro" id="IPR036864">
    <property type="entry name" value="Zn2-C6_fun-type_DNA-bd_sf"/>
</dbReference>
<evidence type="ECO:0000259" key="8">
    <source>
        <dbReference type="PROSITE" id="PS50048"/>
    </source>
</evidence>
<feature type="domain" description="Zn(2)-C6 fungal-type" evidence="8">
    <location>
        <begin position="12"/>
        <end position="45"/>
    </location>
</feature>
<dbReference type="PANTHER" id="PTHR47171:SF1">
    <property type="entry name" value="ZN(II)2CYS6 TRANSCRIPTION FACTOR (EUROFUNG)"/>
    <property type="match status" value="1"/>
</dbReference>
<keyword evidence="5" id="KW-0804">Transcription</keyword>
<dbReference type="PROSITE" id="PS00463">
    <property type="entry name" value="ZN2_CY6_FUNGAL_1"/>
    <property type="match status" value="1"/>
</dbReference>
<reference evidence="9 10" key="1">
    <citation type="journal article" date="2020" name="Microbiol. Resour. Announc.">
        <title>Draft Genome Sequence of a Cladosporium Species Isolated from the Mesophotic Ascidian Didemnum maculosum.</title>
        <authorList>
            <person name="Gioti A."/>
            <person name="Siaperas R."/>
            <person name="Nikolaivits E."/>
            <person name="Le Goff G."/>
            <person name="Ouazzani J."/>
            <person name="Kotoulas G."/>
            <person name="Topakas E."/>
        </authorList>
    </citation>
    <scope>NUCLEOTIDE SEQUENCE [LARGE SCALE GENOMIC DNA]</scope>
    <source>
        <strain evidence="9 10">TM138-S3</strain>
    </source>
</reference>
<keyword evidence="1" id="KW-0479">Metal-binding</keyword>
<dbReference type="SMART" id="SM00066">
    <property type="entry name" value="GAL4"/>
    <property type="match status" value="1"/>
</dbReference>
<dbReference type="Pfam" id="PF04082">
    <property type="entry name" value="Fungal_trans"/>
    <property type="match status" value="1"/>
</dbReference>